<protein>
    <submittedName>
        <fullName evidence="6">Cellobiose phosphotransferase system YdjC-like protein</fullName>
    </submittedName>
</protein>
<dbReference type="EMBL" id="NIDE01000004">
    <property type="protein sequence ID" value="OWK43699.1"/>
    <property type="molecule type" value="Genomic_DNA"/>
</dbReference>
<organism evidence="6 7">
    <name type="scientific">Fimbriiglobus ruber</name>
    <dbReference type="NCBI Taxonomy" id="1908690"/>
    <lineage>
        <taxon>Bacteria</taxon>
        <taxon>Pseudomonadati</taxon>
        <taxon>Planctomycetota</taxon>
        <taxon>Planctomycetia</taxon>
        <taxon>Gemmatales</taxon>
        <taxon>Gemmataceae</taxon>
        <taxon>Fimbriiglobus</taxon>
    </lineage>
</organism>
<dbReference type="PANTHER" id="PTHR31609:SF1">
    <property type="entry name" value="CARBOHYDRATE DEACETYLASE"/>
    <property type="match status" value="1"/>
</dbReference>
<evidence type="ECO:0000256" key="2">
    <source>
        <dbReference type="ARBA" id="ARBA00022723"/>
    </source>
</evidence>
<proteinExistence type="predicted"/>
<dbReference type="RefSeq" id="WP_161967405.1">
    <property type="nucleotide sequence ID" value="NZ_NIDE01000004.1"/>
</dbReference>
<comment type="cofactor">
    <cofactor evidence="1">
        <name>Mg(2+)</name>
        <dbReference type="ChEBI" id="CHEBI:18420"/>
    </cofactor>
</comment>
<dbReference type="Pfam" id="PF04794">
    <property type="entry name" value="YdjC"/>
    <property type="match status" value="1"/>
</dbReference>
<dbReference type="PANTHER" id="PTHR31609">
    <property type="entry name" value="YDJC DEACETYLASE FAMILY MEMBER"/>
    <property type="match status" value="1"/>
</dbReference>
<dbReference type="SUPFAM" id="SSF88713">
    <property type="entry name" value="Glycoside hydrolase/deacetylase"/>
    <property type="match status" value="1"/>
</dbReference>
<name>A0A225E2I3_9BACT</name>
<dbReference type="GO" id="GO:0016787">
    <property type="term" value="F:hydrolase activity"/>
    <property type="evidence" value="ECO:0007669"/>
    <property type="project" value="UniProtKB-KW"/>
</dbReference>
<keyword evidence="3" id="KW-0378">Hydrolase</keyword>
<reference evidence="7" key="1">
    <citation type="submission" date="2017-06" db="EMBL/GenBank/DDBJ databases">
        <title>Genome analysis of Fimbriiglobus ruber SP5, the first member of the order Planctomycetales with confirmed chitinolytic capability.</title>
        <authorList>
            <person name="Ravin N.V."/>
            <person name="Rakitin A.L."/>
            <person name="Ivanova A.A."/>
            <person name="Beletsky A.V."/>
            <person name="Kulichevskaya I.S."/>
            <person name="Mardanov A.V."/>
            <person name="Dedysh S.N."/>
        </authorList>
    </citation>
    <scope>NUCLEOTIDE SEQUENCE [LARGE SCALE GENOMIC DNA]</scope>
    <source>
        <strain evidence="7">SP5</strain>
    </source>
</reference>
<dbReference type="AlphaFoldDB" id="A0A225E2I3"/>
<dbReference type="Proteomes" id="UP000214646">
    <property type="component" value="Unassembled WGS sequence"/>
</dbReference>
<evidence type="ECO:0000313" key="7">
    <source>
        <dbReference type="Proteomes" id="UP000214646"/>
    </source>
</evidence>
<gene>
    <name evidence="6" type="ORF">FRUB_03298</name>
</gene>
<dbReference type="GO" id="GO:0019213">
    <property type="term" value="F:deacetylase activity"/>
    <property type="evidence" value="ECO:0007669"/>
    <property type="project" value="TreeGrafter"/>
</dbReference>
<evidence type="ECO:0000313" key="6">
    <source>
        <dbReference type="EMBL" id="OWK43699.1"/>
    </source>
</evidence>
<keyword evidence="5" id="KW-0119">Carbohydrate metabolism</keyword>
<keyword evidence="4" id="KW-0460">Magnesium</keyword>
<comment type="caution">
    <text evidence="6">The sequence shown here is derived from an EMBL/GenBank/DDBJ whole genome shotgun (WGS) entry which is preliminary data.</text>
</comment>
<dbReference type="GO" id="GO:0046872">
    <property type="term" value="F:metal ion binding"/>
    <property type="evidence" value="ECO:0007669"/>
    <property type="project" value="UniProtKB-KW"/>
</dbReference>
<keyword evidence="7" id="KW-1185">Reference proteome</keyword>
<evidence type="ECO:0000256" key="4">
    <source>
        <dbReference type="ARBA" id="ARBA00022842"/>
    </source>
</evidence>
<accession>A0A225E2I3</accession>
<dbReference type="OrthoDB" id="9774177at2"/>
<keyword evidence="2" id="KW-0479">Metal-binding</keyword>
<dbReference type="InterPro" id="IPR011330">
    <property type="entry name" value="Glyco_hydro/deAcase_b/a-brl"/>
</dbReference>
<keyword evidence="6" id="KW-0808">Transferase</keyword>
<evidence type="ECO:0000256" key="3">
    <source>
        <dbReference type="ARBA" id="ARBA00022801"/>
    </source>
</evidence>
<dbReference type="InterPro" id="IPR006879">
    <property type="entry name" value="YdjC-like"/>
</dbReference>
<dbReference type="GO" id="GO:0005975">
    <property type="term" value="P:carbohydrate metabolic process"/>
    <property type="evidence" value="ECO:0007669"/>
    <property type="project" value="InterPro"/>
</dbReference>
<dbReference type="GO" id="GO:0016740">
    <property type="term" value="F:transferase activity"/>
    <property type="evidence" value="ECO:0007669"/>
    <property type="project" value="UniProtKB-KW"/>
</dbReference>
<evidence type="ECO:0000256" key="1">
    <source>
        <dbReference type="ARBA" id="ARBA00001946"/>
    </source>
</evidence>
<dbReference type="Gene3D" id="3.20.20.370">
    <property type="entry name" value="Glycoside hydrolase/deacetylase"/>
    <property type="match status" value="1"/>
</dbReference>
<sequence length="307" mass="33950">MDESRYLLVTADDFGIGPKTSRGILDLAAQQVLTSTVLLVNSPHAAECVSLWRRAGEQLELGWHPCLTLDRPILPATRVPSLVDESGRFLPLGGFLKQYLRGRIVRAEVEAELRAQFDRFIDLVGYPPANVNAHHHVHIFGLVGDALRAVLDDVTPRPFVRRVTEPVRTLFGVRGARVKRVVLSRVGKQAAAAQHTAGLPGTDWLIGITDPPFVRDPDFFVNWLRRAPGRFIELTCHPGHLDETIDGRDGSLTDGQLHRRERELELLGHPRFAAAVRQAGFVPVTAARLAELRLGSAAPRRLVRQAG</sequence>
<evidence type="ECO:0000256" key="5">
    <source>
        <dbReference type="ARBA" id="ARBA00023277"/>
    </source>
</evidence>